<sequence length="588" mass="65602">MSDTISRGKSNALETLKAPLSEQETIVLSAAPSPHDDGYATPTGEELESLRRVAGSVKWTAYTIAFVELCERFSYYGTTAVFVNFIQQPLPPNSSTGAGHAGQSGALGMGQRVSTGLTTLNVFWCYVTPIIGAWVADEFWGRLKTIQVAIAFAMVGHIVLIIASLPQVIVHPNGALGCFIVGLVLFGIGVGGFKYRLTFLIHKETRHYIKRLPKTGERVIVDPAQTITRIFLYFYFMINVGSLLGQIVMVYAEKYVGFWLSFVLPTIMFALCPLVLYVCRKNYEVTPPTGSVVGRAFKLWAFALKGRCDFWENVKPSNVQRKPVWMTFDDKWVDEVRRALKACAVFLWYPLYWLAYGQMTNNLTSQAATMELHGVPNDIIMNLNPVTLIIFIPIMDQVVYPGIQRLGVQFTPLKRMYAGYMLAAISMVSAAVIQHYIYQTGKCGKYPGEKSCKTPAPINVWVQAVPYVLIAFSEIFTSITGYEYAFTKAPKNMKSLVQSIYLFMHAFSSAIQQGLTLLSTDPLLVWNYGFVAVLSFIGGNLFWITHHKLDKEEDELNSLEASSYLGRGPRAQNKRIIDIPGAHIVNKT</sequence>
<feature type="transmembrane region" description="Helical" evidence="8">
    <location>
        <begin position="458"/>
        <end position="479"/>
    </location>
</feature>
<dbReference type="PANTHER" id="PTHR11654">
    <property type="entry name" value="OLIGOPEPTIDE TRANSPORTER-RELATED"/>
    <property type="match status" value="1"/>
</dbReference>
<feature type="transmembrane region" description="Helical" evidence="8">
    <location>
        <begin position="174"/>
        <end position="193"/>
    </location>
</feature>
<feature type="transmembrane region" description="Helical" evidence="8">
    <location>
        <begin position="258"/>
        <end position="279"/>
    </location>
</feature>
<dbReference type="GO" id="GO:0071916">
    <property type="term" value="F:dipeptide transmembrane transporter activity"/>
    <property type="evidence" value="ECO:0007669"/>
    <property type="project" value="UniProtKB-ARBA"/>
</dbReference>
<dbReference type="FunFam" id="1.20.1250.20:FF:000085">
    <property type="entry name" value="MFS peptide transporter Ptr2"/>
    <property type="match status" value="1"/>
</dbReference>
<dbReference type="SUPFAM" id="SSF103473">
    <property type="entry name" value="MFS general substrate transporter"/>
    <property type="match status" value="1"/>
</dbReference>
<feature type="transmembrane region" description="Helical" evidence="8">
    <location>
        <begin position="525"/>
        <end position="544"/>
    </location>
</feature>
<feature type="transmembrane region" description="Helical" evidence="8">
    <location>
        <begin position="417"/>
        <end position="438"/>
    </location>
</feature>
<feature type="transmembrane region" description="Helical" evidence="8">
    <location>
        <begin position="148"/>
        <end position="168"/>
    </location>
</feature>
<dbReference type="EMBL" id="AKHY01000216">
    <property type="protein sequence ID" value="EIT72460.1"/>
    <property type="molecule type" value="Genomic_DNA"/>
</dbReference>
<feature type="transmembrane region" description="Helical" evidence="8">
    <location>
        <begin position="339"/>
        <end position="359"/>
    </location>
</feature>
<dbReference type="InterPro" id="IPR036259">
    <property type="entry name" value="MFS_trans_sf"/>
</dbReference>
<feature type="transmembrane region" description="Helical" evidence="8">
    <location>
        <begin position="230"/>
        <end position="252"/>
    </location>
</feature>
<dbReference type="GO" id="GO:0005886">
    <property type="term" value="C:plasma membrane"/>
    <property type="evidence" value="ECO:0007669"/>
    <property type="project" value="UniProtKB-ARBA"/>
</dbReference>
<dbReference type="OrthoDB" id="8904098at2759"/>
<evidence type="ECO:0000256" key="2">
    <source>
        <dbReference type="ARBA" id="ARBA00005982"/>
    </source>
</evidence>
<proteinExistence type="inferred from homology"/>
<evidence type="ECO:0000256" key="7">
    <source>
        <dbReference type="RuleBase" id="RU003755"/>
    </source>
</evidence>
<keyword evidence="5 8" id="KW-1133">Transmembrane helix</keyword>
<evidence type="ECO:0000256" key="5">
    <source>
        <dbReference type="ARBA" id="ARBA00022989"/>
    </source>
</evidence>
<dbReference type="InterPro" id="IPR000109">
    <property type="entry name" value="POT_fam"/>
</dbReference>
<evidence type="ECO:0000313" key="10">
    <source>
        <dbReference type="Proteomes" id="UP000002812"/>
    </source>
</evidence>
<feature type="transmembrane region" description="Helical" evidence="8">
    <location>
        <begin position="500"/>
        <end position="519"/>
    </location>
</feature>
<evidence type="ECO:0000256" key="4">
    <source>
        <dbReference type="ARBA" id="ARBA00022692"/>
    </source>
</evidence>
<evidence type="ECO:0000256" key="1">
    <source>
        <dbReference type="ARBA" id="ARBA00004141"/>
    </source>
</evidence>
<dbReference type="AlphaFoldDB" id="I8TEP2"/>
<dbReference type="Pfam" id="PF00854">
    <property type="entry name" value="PTR2"/>
    <property type="match status" value="1"/>
</dbReference>
<protein>
    <submittedName>
        <fullName evidence="9">H+/oligopeptide symporter</fullName>
    </submittedName>
</protein>
<comment type="subcellular location">
    <subcellularLocation>
        <location evidence="1 7">Membrane</location>
        <topology evidence="1 7">Multi-pass membrane protein</topology>
    </subcellularLocation>
</comment>
<evidence type="ECO:0000256" key="8">
    <source>
        <dbReference type="SAM" id="Phobius"/>
    </source>
</evidence>
<evidence type="ECO:0000313" key="9">
    <source>
        <dbReference type="EMBL" id="EIT72460.1"/>
    </source>
</evidence>
<reference evidence="10" key="2">
    <citation type="submission" date="2012-06" db="EMBL/GenBank/DDBJ databases">
        <title>Comparative genomic analyses of Aspergillus oryzae 3.042 and A. oryzae RIB40 for soy-sauce fermentation.</title>
        <authorList>
            <person name="Zhao G."/>
            <person name="Hou L."/>
            <person name="Wang C."/>
            <person name="Cao X."/>
        </authorList>
    </citation>
    <scope>NUCLEOTIDE SEQUENCE [LARGE SCALE GENOMIC DNA]</scope>
    <source>
        <strain evidence="10">3.042</strain>
    </source>
</reference>
<organism evidence="9 10">
    <name type="scientific">Aspergillus oryzae (strain 3.042)</name>
    <name type="common">Yellow koji mold</name>
    <dbReference type="NCBI Taxonomy" id="1160506"/>
    <lineage>
        <taxon>Eukaryota</taxon>
        <taxon>Fungi</taxon>
        <taxon>Dikarya</taxon>
        <taxon>Ascomycota</taxon>
        <taxon>Pezizomycotina</taxon>
        <taxon>Eurotiomycetes</taxon>
        <taxon>Eurotiomycetidae</taxon>
        <taxon>Eurotiales</taxon>
        <taxon>Aspergillaceae</taxon>
        <taxon>Aspergillus</taxon>
        <taxon>Aspergillus subgen. Circumdati</taxon>
    </lineage>
</organism>
<dbReference type="HOGENOM" id="CLU_004790_4_1_1"/>
<keyword evidence="3 7" id="KW-0813">Transport</keyword>
<accession>I8TEP2</accession>
<name>I8TEP2_ASPO3</name>
<reference evidence="9 10" key="1">
    <citation type="journal article" date="2012" name="Eukaryot. Cell">
        <title>Draft genome sequence of Aspergillus oryzae strain 3.042.</title>
        <authorList>
            <person name="Zhao G."/>
            <person name="Yao Y."/>
            <person name="Qi W."/>
            <person name="Wang C."/>
            <person name="Hou L."/>
            <person name="Zeng B."/>
            <person name="Cao X."/>
        </authorList>
    </citation>
    <scope>NUCLEOTIDE SEQUENCE [LARGE SCALE GENOMIC DNA]</scope>
    <source>
        <strain evidence="9 10">3.042</strain>
    </source>
</reference>
<dbReference type="InterPro" id="IPR018456">
    <property type="entry name" value="PTR2_symporter_CS"/>
</dbReference>
<gene>
    <name evidence="9" type="ORF">Ao3042_01301</name>
</gene>
<comment type="caution">
    <text evidence="9">The sequence shown here is derived from an EMBL/GenBank/DDBJ whole genome shotgun (WGS) entry which is preliminary data.</text>
</comment>
<keyword evidence="4 7" id="KW-0812">Transmembrane</keyword>
<evidence type="ECO:0000256" key="6">
    <source>
        <dbReference type="ARBA" id="ARBA00023136"/>
    </source>
</evidence>
<dbReference type="Gene3D" id="1.20.1250.20">
    <property type="entry name" value="MFS general substrate transporter like domains"/>
    <property type="match status" value="1"/>
</dbReference>
<feature type="transmembrane region" description="Helical" evidence="8">
    <location>
        <begin position="379"/>
        <end position="396"/>
    </location>
</feature>
<comment type="similarity">
    <text evidence="2 7">Belongs to the major facilitator superfamily. Proton-dependent oligopeptide transporter (POT/PTR) (TC 2.A.17) family.</text>
</comment>
<keyword evidence="6 8" id="KW-0472">Membrane</keyword>
<dbReference type="PROSITE" id="PS01023">
    <property type="entry name" value="PTR2_2"/>
    <property type="match status" value="1"/>
</dbReference>
<dbReference type="Proteomes" id="UP000002812">
    <property type="component" value="Unassembled WGS sequence"/>
</dbReference>
<evidence type="ECO:0000256" key="3">
    <source>
        <dbReference type="ARBA" id="ARBA00022448"/>
    </source>
</evidence>